<feature type="domain" description="Aconitase/3-isopropylmalate dehydratase large subunit alpha/beta/alpha" evidence="10">
    <location>
        <begin position="59"/>
        <end position="500"/>
    </location>
</feature>
<dbReference type="InterPro" id="IPR015932">
    <property type="entry name" value="Aconitase_dom2"/>
</dbReference>
<dbReference type="NCBIfam" id="TIGR01340">
    <property type="entry name" value="aconitase_mito"/>
    <property type="match status" value="1"/>
</dbReference>
<dbReference type="PANTHER" id="PTHR43160">
    <property type="entry name" value="ACONITATE HYDRATASE B"/>
    <property type="match status" value="1"/>
</dbReference>
<keyword evidence="4 8" id="KW-0408">Iron</keyword>
<evidence type="ECO:0000256" key="9">
    <source>
        <dbReference type="SAM" id="MobiDB-lite"/>
    </source>
</evidence>
<protein>
    <recommendedName>
        <fullName evidence="8">Aconitate hydratase, mitochondrial</fullName>
        <shortName evidence="8">Aconitase</shortName>
        <ecNumber evidence="8">4.2.1.-</ecNumber>
    </recommendedName>
</protein>
<dbReference type="FunFam" id="3.30.499.10:FF:000004">
    <property type="entry name" value="Aconitate hydratase, mitochondrial"/>
    <property type="match status" value="1"/>
</dbReference>
<feature type="region of interest" description="Disordered" evidence="9">
    <location>
        <begin position="524"/>
        <end position="550"/>
    </location>
</feature>
<dbReference type="FunFam" id="3.40.1060.10:FF:000001">
    <property type="entry name" value="Aconitate hydratase, mitochondrial"/>
    <property type="match status" value="1"/>
</dbReference>
<evidence type="ECO:0000256" key="6">
    <source>
        <dbReference type="ARBA" id="ARBA00023128"/>
    </source>
</evidence>
<keyword evidence="3 8" id="KW-0809">Transit peptide</keyword>
<dbReference type="InterPro" id="IPR050926">
    <property type="entry name" value="Aconitase/IPM_isomerase"/>
</dbReference>
<dbReference type="GO" id="GO:0051539">
    <property type="term" value="F:4 iron, 4 sulfur cluster binding"/>
    <property type="evidence" value="ECO:0007669"/>
    <property type="project" value="UniProtKB-UniRule"/>
</dbReference>
<dbReference type="InterPro" id="IPR001030">
    <property type="entry name" value="Acoase/IPM_deHydtase_lsu_aba"/>
</dbReference>
<sequence>MLCRAGINRAGSALRRNLATHVPAAVEKDCTTITPPYGSLIEKLGRVRAHLNRPLSLAEKILYSHVVDPDKAFAAGGSIRGETYLQLCPERVAMQDASAQMALLQFMSAGLAQSAVPASIHCDHLIQAVEGAESDLKRSIVTNQEVFDFLQSAAAKYGIEFWRPGSGIIHQIVLENYAAPGMLMLGTDSHTPNAGGLGMLAIGVGGADAVDAMTATPWELKAPKIIGVHLTGQMGGWTTPKDLILHLAGKLTVKGGTGSILEYFGSGVESQSCTGLATIANMGAEVGATTSTFPYSAKMRDYLIATGRAPVAQAADKAAAQGFLKPDEGTEYDELIQIDLSKIEPQLNGPFTPDLATPLSKFGDFIRSQGWKDEVAAALIGSCTNSSYEDMTAVADLAKQAKAAGLKTKVPFMCTPGSEQVRATIERDNITSALTDIGATVLANACGPCIGQWKRDEKQGEENAILTSFNRNFKSRNDGNKLTMNFLASPTVVTAMAFSGKLSFNPMTDSLPTPDGGSFKFQPPKGQDLPSAGFTPGNSGFYPTRNPVPQPEVDIVIKPDSQRLEILEPFTSHFGPHNPRGLELPPLKVLLRSPWQGHLTNISENLLITAINDEGGDMNVAFDKETGTTGTIPEVAKRFKARNQPWALIVDENYGEGSAREHAALQPRFYGGALIIARSFARIHETNLKKQGVLPLWFANKEDYGRIGSGDVVETVGLADLFEGEPGAEVKVNVTKPDSTTFQISTKHTLSPDQLNWLRAGSALNYIRSVQQ</sequence>
<evidence type="ECO:0000256" key="3">
    <source>
        <dbReference type="ARBA" id="ARBA00022946"/>
    </source>
</evidence>
<evidence type="ECO:0000256" key="8">
    <source>
        <dbReference type="RuleBase" id="RU362107"/>
    </source>
</evidence>
<dbReference type="InterPro" id="IPR015928">
    <property type="entry name" value="Aconitase/3IPM_dehydase_swvl"/>
</dbReference>
<dbReference type="InterPro" id="IPR036008">
    <property type="entry name" value="Aconitase_4Fe-4S_dom"/>
</dbReference>
<evidence type="ECO:0000256" key="4">
    <source>
        <dbReference type="ARBA" id="ARBA00023004"/>
    </source>
</evidence>
<organism evidence="12 13">
    <name type="scientific">Coprinellus micaceus</name>
    <name type="common">Glistening ink-cap mushroom</name>
    <name type="synonym">Coprinus micaceus</name>
    <dbReference type="NCBI Taxonomy" id="71717"/>
    <lineage>
        <taxon>Eukaryota</taxon>
        <taxon>Fungi</taxon>
        <taxon>Dikarya</taxon>
        <taxon>Basidiomycota</taxon>
        <taxon>Agaricomycotina</taxon>
        <taxon>Agaricomycetes</taxon>
        <taxon>Agaricomycetidae</taxon>
        <taxon>Agaricales</taxon>
        <taxon>Agaricineae</taxon>
        <taxon>Psathyrellaceae</taxon>
        <taxon>Coprinellus</taxon>
    </lineage>
</organism>
<accession>A0A4Y7TZB7</accession>
<dbReference type="EC" id="4.2.1.-" evidence="8"/>
<dbReference type="Pfam" id="PF00330">
    <property type="entry name" value="Aconitase"/>
    <property type="match status" value="1"/>
</dbReference>
<dbReference type="PROSITE" id="PS00450">
    <property type="entry name" value="ACONITASE_1"/>
    <property type="match status" value="1"/>
</dbReference>
<dbReference type="AlphaFoldDB" id="A0A4Y7TZB7"/>
<dbReference type="OrthoDB" id="2224430at2759"/>
<dbReference type="InterPro" id="IPR000573">
    <property type="entry name" value="AconitaseA/IPMdHydase_ssu_swvl"/>
</dbReference>
<dbReference type="Pfam" id="PF00694">
    <property type="entry name" value="Aconitase_C"/>
    <property type="match status" value="1"/>
</dbReference>
<dbReference type="SUPFAM" id="SSF53732">
    <property type="entry name" value="Aconitase iron-sulfur domain"/>
    <property type="match status" value="1"/>
</dbReference>
<dbReference type="SUPFAM" id="SSF52016">
    <property type="entry name" value="LeuD/IlvD-like"/>
    <property type="match status" value="1"/>
</dbReference>
<dbReference type="NCBIfam" id="NF005558">
    <property type="entry name" value="PRK07229.1"/>
    <property type="match status" value="1"/>
</dbReference>
<dbReference type="InterPro" id="IPR006248">
    <property type="entry name" value="Aconitase_mito-like"/>
</dbReference>
<dbReference type="GO" id="GO:0046872">
    <property type="term" value="F:metal ion binding"/>
    <property type="evidence" value="ECO:0007669"/>
    <property type="project" value="UniProtKB-UniRule"/>
</dbReference>
<dbReference type="Gene3D" id="3.30.499.10">
    <property type="entry name" value="Aconitase, domain 3"/>
    <property type="match status" value="2"/>
</dbReference>
<dbReference type="GO" id="GO:0005739">
    <property type="term" value="C:mitochondrion"/>
    <property type="evidence" value="ECO:0007669"/>
    <property type="project" value="UniProtKB-SubCell"/>
</dbReference>
<keyword evidence="6 8" id="KW-0496">Mitochondrion</keyword>
<evidence type="ECO:0000256" key="1">
    <source>
        <dbReference type="ARBA" id="ARBA00004173"/>
    </source>
</evidence>
<evidence type="ECO:0000256" key="5">
    <source>
        <dbReference type="ARBA" id="ARBA00023014"/>
    </source>
</evidence>
<dbReference type="GO" id="GO:0005829">
    <property type="term" value="C:cytosol"/>
    <property type="evidence" value="ECO:0007669"/>
    <property type="project" value="TreeGrafter"/>
</dbReference>
<keyword evidence="7 8" id="KW-0456">Lyase</keyword>
<comment type="similarity">
    <text evidence="8">Belongs to the aconitase/IPM isomerase family.</text>
</comment>
<gene>
    <name evidence="12" type="ORF">FA13DRAFT_1761204</name>
</gene>
<dbReference type="STRING" id="71717.A0A4Y7TZB7"/>
<proteinExistence type="inferred from homology"/>
<dbReference type="GO" id="GO:0003994">
    <property type="term" value="F:aconitate hydratase activity"/>
    <property type="evidence" value="ECO:0007669"/>
    <property type="project" value="InterPro"/>
</dbReference>
<evidence type="ECO:0000259" key="11">
    <source>
        <dbReference type="Pfam" id="PF00694"/>
    </source>
</evidence>
<keyword evidence="13" id="KW-1185">Reference proteome</keyword>
<dbReference type="PANTHER" id="PTHR43160:SF2">
    <property type="entry name" value="HOMOCITRATE DEHYDRATASE, MITOCHONDRIAL"/>
    <property type="match status" value="1"/>
</dbReference>
<feature type="domain" description="Aconitase A/isopropylmalate dehydratase small subunit swivel" evidence="11">
    <location>
        <begin position="595"/>
        <end position="700"/>
    </location>
</feature>
<evidence type="ECO:0000256" key="7">
    <source>
        <dbReference type="ARBA" id="ARBA00023239"/>
    </source>
</evidence>
<dbReference type="PROSITE" id="PS01244">
    <property type="entry name" value="ACONITASE_2"/>
    <property type="match status" value="1"/>
</dbReference>
<evidence type="ECO:0000256" key="2">
    <source>
        <dbReference type="ARBA" id="ARBA00022723"/>
    </source>
</evidence>
<dbReference type="InterPro" id="IPR015931">
    <property type="entry name" value="Acnase/IPM_dHydase_lsu_aba_1/3"/>
</dbReference>
<dbReference type="FunFam" id="3.30.499.10:FF:000003">
    <property type="entry name" value="Aconitate hydratase, mitochondrial"/>
    <property type="match status" value="1"/>
</dbReference>
<comment type="subcellular location">
    <subcellularLocation>
        <location evidence="1 8">Mitochondrion</location>
    </subcellularLocation>
</comment>
<comment type="caution">
    <text evidence="12">The sequence shown here is derived from an EMBL/GenBank/DDBJ whole genome shotgun (WGS) entry which is preliminary data.</text>
</comment>
<dbReference type="PRINTS" id="PR00415">
    <property type="entry name" value="ACONITASE"/>
</dbReference>
<dbReference type="Gene3D" id="3.20.19.10">
    <property type="entry name" value="Aconitase, domain 4"/>
    <property type="match status" value="1"/>
</dbReference>
<dbReference type="Proteomes" id="UP000298030">
    <property type="component" value="Unassembled WGS sequence"/>
</dbReference>
<name>A0A4Y7TZB7_COPMI</name>
<reference evidence="12 13" key="1">
    <citation type="journal article" date="2019" name="Nat. Ecol. Evol.">
        <title>Megaphylogeny resolves global patterns of mushroom evolution.</title>
        <authorList>
            <person name="Varga T."/>
            <person name="Krizsan K."/>
            <person name="Foldi C."/>
            <person name="Dima B."/>
            <person name="Sanchez-Garcia M."/>
            <person name="Sanchez-Ramirez S."/>
            <person name="Szollosi G.J."/>
            <person name="Szarkandi J.G."/>
            <person name="Papp V."/>
            <person name="Albert L."/>
            <person name="Andreopoulos W."/>
            <person name="Angelini C."/>
            <person name="Antonin V."/>
            <person name="Barry K.W."/>
            <person name="Bougher N.L."/>
            <person name="Buchanan P."/>
            <person name="Buyck B."/>
            <person name="Bense V."/>
            <person name="Catcheside P."/>
            <person name="Chovatia M."/>
            <person name="Cooper J."/>
            <person name="Damon W."/>
            <person name="Desjardin D."/>
            <person name="Finy P."/>
            <person name="Geml J."/>
            <person name="Haridas S."/>
            <person name="Hughes K."/>
            <person name="Justo A."/>
            <person name="Karasinski D."/>
            <person name="Kautmanova I."/>
            <person name="Kiss B."/>
            <person name="Kocsube S."/>
            <person name="Kotiranta H."/>
            <person name="LaButti K.M."/>
            <person name="Lechner B.E."/>
            <person name="Liimatainen K."/>
            <person name="Lipzen A."/>
            <person name="Lukacs Z."/>
            <person name="Mihaltcheva S."/>
            <person name="Morgado L.N."/>
            <person name="Niskanen T."/>
            <person name="Noordeloos M.E."/>
            <person name="Ohm R.A."/>
            <person name="Ortiz-Santana B."/>
            <person name="Ovrebo C."/>
            <person name="Racz N."/>
            <person name="Riley R."/>
            <person name="Savchenko A."/>
            <person name="Shiryaev A."/>
            <person name="Soop K."/>
            <person name="Spirin V."/>
            <person name="Szebenyi C."/>
            <person name="Tomsovsky M."/>
            <person name="Tulloss R.E."/>
            <person name="Uehling J."/>
            <person name="Grigoriev I.V."/>
            <person name="Vagvolgyi C."/>
            <person name="Papp T."/>
            <person name="Martin F.M."/>
            <person name="Miettinen O."/>
            <person name="Hibbett D.S."/>
            <person name="Nagy L.G."/>
        </authorList>
    </citation>
    <scope>NUCLEOTIDE SEQUENCE [LARGE SCALE GENOMIC DNA]</scope>
    <source>
        <strain evidence="12 13">FP101781</strain>
    </source>
</reference>
<comment type="cofactor">
    <cofactor evidence="8">
        <name>[4Fe-4S] cluster</name>
        <dbReference type="ChEBI" id="CHEBI:49883"/>
    </cofactor>
    <text evidence="8">Binds 1 [4Fe-4S] cluster per subunit.</text>
</comment>
<evidence type="ECO:0000313" key="13">
    <source>
        <dbReference type="Proteomes" id="UP000298030"/>
    </source>
</evidence>
<dbReference type="Gene3D" id="3.40.1060.10">
    <property type="entry name" value="Aconitase, Domain 2"/>
    <property type="match status" value="1"/>
</dbReference>
<dbReference type="GO" id="GO:0006099">
    <property type="term" value="P:tricarboxylic acid cycle"/>
    <property type="evidence" value="ECO:0007669"/>
    <property type="project" value="InterPro"/>
</dbReference>
<dbReference type="InterPro" id="IPR018136">
    <property type="entry name" value="Aconitase_4Fe-4S_BS"/>
</dbReference>
<keyword evidence="2 8" id="KW-0479">Metal-binding</keyword>
<evidence type="ECO:0000313" key="12">
    <source>
        <dbReference type="EMBL" id="TEB39168.1"/>
    </source>
</evidence>
<evidence type="ECO:0000259" key="10">
    <source>
        <dbReference type="Pfam" id="PF00330"/>
    </source>
</evidence>
<keyword evidence="5 8" id="KW-0411">Iron-sulfur</keyword>
<dbReference type="EMBL" id="QPFP01000002">
    <property type="protein sequence ID" value="TEB39168.1"/>
    <property type="molecule type" value="Genomic_DNA"/>
</dbReference>